<feature type="transmembrane region" description="Helical" evidence="1">
    <location>
        <begin position="106"/>
        <end position="127"/>
    </location>
</feature>
<feature type="transmembrane region" description="Helical" evidence="1">
    <location>
        <begin position="269"/>
        <end position="292"/>
    </location>
</feature>
<dbReference type="PANTHER" id="PTHR22718:SF36">
    <property type="entry name" value="G_PROTEIN_RECEP_F1_2 DOMAIN-CONTAINING PROTEIN-RELATED"/>
    <property type="match status" value="1"/>
</dbReference>
<dbReference type="Proteomes" id="UP001152747">
    <property type="component" value="Unassembled WGS sequence"/>
</dbReference>
<dbReference type="SUPFAM" id="SSF81321">
    <property type="entry name" value="Family A G protein-coupled receptor-like"/>
    <property type="match status" value="1"/>
</dbReference>
<comment type="caution">
    <text evidence="2">The sequence shown here is derived from an EMBL/GenBank/DDBJ whole genome shotgun (WGS) entry which is preliminary data.</text>
</comment>
<keyword evidence="1" id="KW-0812">Transmembrane</keyword>
<feature type="transmembrane region" description="Helical" evidence="1">
    <location>
        <begin position="39"/>
        <end position="59"/>
    </location>
</feature>
<evidence type="ECO:0000313" key="3">
    <source>
        <dbReference type="Proteomes" id="UP001152747"/>
    </source>
</evidence>
<dbReference type="PANTHER" id="PTHR22718">
    <property type="entry name" value="SERPENTINE RECEPTOR, CLASS X"/>
    <property type="match status" value="1"/>
</dbReference>
<evidence type="ECO:0000313" key="2">
    <source>
        <dbReference type="EMBL" id="CAI5441055.1"/>
    </source>
</evidence>
<gene>
    <name evidence="2" type="ORF">CAMP_LOCUS3692</name>
</gene>
<sequence length="318" mass="37126">MAAFNDSIFYAIRKYGPYLHRQSVDERGVKSIDVSHFNYIAPLLIIIFDFLVQFYNVFFIISGKYLKKGPFFAMLLIMSISILIRSSIVIFSYFSLAFRMNLSFNYALYIDYFSSFFSLPIIFLMSLNRYLCFVSNYYNSMIFERNNYLIFVIFSIFCISCAATFGTIKTSGIERDFYSGVGFVDYYLEPGYKTSIARSFYIFPLGSTICYILLFLHLKQQSKLVMMSTRNVEQKVFAQLLITALFYGLMSIFFEAVEFLYDVIDNYQIIYLISMLNIINYLPEISLPLMLMMSTFKFSLRKVVQDVPKSTTASILNR</sequence>
<name>A0A9P1MY54_9PELO</name>
<reference evidence="2" key="1">
    <citation type="submission" date="2022-11" db="EMBL/GenBank/DDBJ databases">
        <authorList>
            <person name="Kikuchi T."/>
        </authorList>
    </citation>
    <scope>NUCLEOTIDE SEQUENCE</scope>
    <source>
        <strain evidence="2">PS1010</strain>
    </source>
</reference>
<evidence type="ECO:0000256" key="1">
    <source>
        <dbReference type="SAM" id="Phobius"/>
    </source>
</evidence>
<proteinExistence type="predicted"/>
<feature type="transmembrane region" description="Helical" evidence="1">
    <location>
        <begin position="196"/>
        <end position="216"/>
    </location>
</feature>
<protein>
    <recommendedName>
        <fullName evidence="4">Serpentine receptor class gamma</fullName>
    </recommendedName>
</protein>
<feature type="transmembrane region" description="Helical" evidence="1">
    <location>
        <begin position="71"/>
        <end position="94"/>
    </location>
</feature>
<dbReference type="EMBL" id="CANHGI010000002">
    <property type="protein sequence ID" value="CAI5441055.1"/>
    <property type="molecule type" value="Genomic_DNA"/>
</dbReference>
<feature type="transmembrane region" description="Helical" evidence="1">
    <location>
        <begin position="236"/>
        <end position="257"/>
    </location>
</feature>
<keyword evidence="1" id="KW-0472">Membrane</keyword>
<evidence type="ECO:0008006" key="4">
    <source>
        <dbReference type="Google" id="ProtNLM"/>
    </source>
</evidence>
<feature type="transmembrane region" description="Helical" evidence="1">
    <location>
        <begin position="148"/>
        <end position="168"/>
    </location>
</feature>
<dbReference type="AlphaFoldDB" id="A0A9P1MY54"/>
<keyword evidence="1" id="KW-1133">Transmembrane helix</keyword>
<accession>A0A9P1MY54</accession>
<organism evidence="2 3">
    <name type="scientific">Caenorhabditis angaria</name>
    <dbReference type="NCBI Taxonomy" id="860376"/>
    <lineage>
        <taxon>Eukaryota</taxon>
        <taxon>Metazoa</taxon>
        <taxon>Ecdysozoa</taxon>
        <taxon>Nematoda</taxon>
        <taxon>Chromadorea</taxon>
        <taxon>Rhabditida</taxon>
        <taxon>Rhabditina</taxon>
        <taxon>Rhabditomorpha</taxon>
        <taxon>Rhabditoidea</taxon>
        <taxon>Rhabditidae</taxon>
        <taxon>Peloderinae</taxon>
        <taxon>Caenorhabditis</taxon>
    </lineage>
</organism>
<dbReference type="Gene3D" id="1.20.1070.10">
    <property type="entry name" value="Rhodopsin 7-helix transmembrane proteins"/>
    <property type="match status" value="1"/>
</dbReference>
<keyword evidence="3" id="KW-1185">Reference proteome</keyword>